<evidence type="ECO:0000313" key="2">
    <source>
        <dbReference type="EMBL" id="AZZ38587.1"/>
    </source>
</evidence>
<dbReference type="PANTHER" id="PTHR28152">
    <property type="entry name" value="HYDROXYACYL-THIOESTER DEHYDRATASE TYPE 2, MITOCHONDRIAL"/>
    <property type="match status" value="1"/>
</dbReference>
<dbReference type="RefSeq" id="WP_097798189.1">
    <property type="nucleotide sequence ID" value="NZ_CP025570.1"/>
</dbReference>
<proteinExistence type="predicted"/>
<dbReference type="InterPro" id="IPR052741">
    <property type="entry name" value="Mitochondrial_HTD2"/>
</dbReference>
<dbReference type="SUPFAM" id="SSF54637">
    <property type="entry name" value="Thioesterase/thiol ester dehydrase-isomerase"/>
    <property type="match status" value="1"/>
</dbReference>
<sequence length="284" mass="30453">MVWPSKPQAAGQQVRQGVIERSDLEPLAVFLGRAPRGDVVPACWHWCQLLDPVDPRELDDDGYLIGGVITPEPGMTRMFAGGRVHMKEPLRLGVPTSRSTRVARSTVKNGRHGKLTFVTLESTWSQAGQTLLTDEQDYVFTATRPVRTPEGAPTDPDTSSPVAAPSPAGASGDLAEPGPGRIAVTEPMLVTFSALTANPYRIHWDRDFCAQAGHPGLVIHGPLQALWLAEEFTRRGADAADRTFCYRLTAPATAPAVMSVGEGPDAELAIRRPDGTITATASLS</sequence>
<dbReference type="PANTHER" id="PTHR28152:SF1">
    <property type="entry name" value="HYDROXYACYL-THIOESTER DEHYDRATASE TYPE 2, MITOCHONDRIAL"/>
    <property type="match status" value="1"/>
</dbReference>
<dbReference type="GO" id="GO:0019171">
    <property type="term" value="F:(3R)-hydroxyacyl-[acyl-carrier-protein] dehydratase activity"/>
    <property type="evidence" value="ECO:0007669"/>
    <property type="project" value="TreeGrafter"/>
</dbReference>
<dbReference type="Gene3D" id="3.10.129.10">
    <property type="entry name" value="Hotdog Thioesterase"/>
    <property type="match status" value="2"/>
</dbReference>
<protein>
    <submittedName>
        <fullName evidence="2">Acyl dehydratase</fullName>
    </submittedName>
</protein>
<dbReference type="KEGG" id="aji:C0Z10_01170"/>
<feature type="region of interest" description="Disordered" evidence="1">
    <location>
        <begin position="145"/>
        <end position="180"/>
    </location>
</feature>
<organism evidence="2 3">
    <name type="scientific">Acidipropionibacterium jensenii</name>
    <dbReference type="NCBI Taxonomy" id="1749"/>
    <lineage>
        <taxon>Bacteria</taxon>
        <taxon>Bacillati</taxon>
        <taxon>Actinomycetota</taxon>
        <taxon>Actinomycetes</taxon>
        <taxon>Propionibacteriales</taxon>
        <taxon>Propionibacteriaceae</taxon>
        <taxon>Acidipropionibacterium</taxon>
    </lineage>
</organism>
<feature type="compositionally biased region" description="Low complexity" evidence="1">
    <location>
        <begin position="155"/>
        <end position="173"/>
    </location>
</feature>
<evidence type="ECO:0000256" key="1">
    <source>
        <dbReference type="SAM" id="MobiDB-lite"/>
    </source>
</evidence>
<dbReference type="InterPro" id="IPR029069">
    <property type="entry name" value="HotDog_dom_sf"/>
</dbReference>
<name>A0A3Q9UCG7_9ACTN</name>
<gene>
    <name evidence="2" type="ORF">C0Z10_01170</name>
</gene>
<reference evidence="3" key="1">
    <citation type="submission" date="2017-12" db="EMBL/GenBank/DDBJ databases">
        <title>Whole genome sequencing of Acidipropionibacterium jensenii strains JS279 and JS280.</title>
        <authorList>
            <person name="Deptula P."/>
            <person name="Laine P."/>
            <person name="Smolander O.-P."/>
            <person name="Paulin L."/>
            <person name="Auvinen P."/>
            <person name="Varmanen P."/>
        </authorList>
    </citation>
    <scope>NUCLEOTIDE SEQUENCE [LARGE SCALE GENOMIC DNA]</scope>
    <source>
        <strain evidence="3">JS280</strain>
    </source>
</reference>
<dbReference type="Proteomes" id="UP000285875">
    <property type="component" value="Chromosome"/>
</dbReference>
<dbReference type="EMBL" id="CP025570">
    <property type="protein sequence ID" value="AZZ38587.1"/>
    <property type="molecule type" value="Genomic_DNA"/>
</dbReference>
<evidence type="ECO:0000313" key="3">
    <source>
        <dbReference type="Proteomes" id="UP000285875"/>
    </source>
</evidence>
<accession>A0A3Q9UCG7</accession>
<dbReference type="AlphaFoldDB" id="A0A3Q9UCG7"/>